<dbReference type="AlphaFoldDB" id="A0A3S3S2D5"/>
<dbReference type="GO" id="GO:0042073">
    <property type="term" value="P:intraciliary transport"/>
    <property type="evidence" value="ECO:0007669"/>
    <property type="project" value="InterPro"/>
</dbReference>
<dbReference type="GO" id="GO:0045503">
    <property type="term" value="F:dynein light chain binding"/>
    <property type="evidence" value="ECO:0007669"/>
    <property type="project" value="InterPro"/>
</dbReference>
<dbReference type="Gene3D" id="2.130.10.10">
    <property type="entry name" value="YVTN repeat-like/Quinoprotein amine dehydrogenase"/>
    <property type="match status" value="1"/>
</dbReference>
<dbReference type="STRING" id="1965070.A0A3S3S2D5"/>
<dbReference type="InterPro" id="IPR042505">
    <property type="entry name" value="DYNC2I1"/>
</dbReference>
<dbReference type="EMBL" id="NCKU01003085">
    <property type="protein sequence ID" value="RWS08198.1"/>
    <property type="molecule type" value="Genomic_DNA"/>
</dbReference>
<dbReference type="SUPFAM" id="SSF50978">
    <property type="entry name" value="WD40 repeat-like"/>
    <property type="match status" value="1"/>
</dbReference>
<evidence type="ECO:0000313" key="2">
    <source>
        <dbReference type="EMBL" id="RWS08198.1"/>
    </source>
</evidence>
<accession>A0A3S3S2D5</accession>
<dbReference type="PANTHER" id="PTHR16022">
    <property type="entry name" value="WD REPEAT DOMAIN 60"/>
    <property type="match status" value="1"/>
</dbReference>
<dbReference type="PANTHER" id="PTHR16022:SF0">
    <property type="entry name" value="CYTOPLASMIC DYNEIN 2 INTERMEDIATE CHAIN 1"/>
    <property type="match status" value="1"/>
</dbReference>
<dbReference type="OrthoDB" id="6494106at2759"/>
<feature type="compositionally biased region" description="Acidic residues" evidence="1">
    <location>
        <begin position="139"/>
        <end position="152"/>
    </location>
</feature>
<protein>
    <submittedName>
        <fullName evidence="2">WD repeat-containing protein 60-like isoform X2</fullName>
    </submittedName>
</protein>
<evidence type="ECO:0000256" key="1">
    <source>
        <dbReference type="SAM" id="MobiDB-lite"/>
    </source>
</evidence>
<dbReference type="GO" id="GO:0005929">
    <property type="term" value="C:cilium"/>
    <property type="evidence" value="ECO:0007669"/>
    <property type="project" value="GOC"/>
</dbReference>
<comment type="caution">
    <text evidence="2">The sequence shown here is derived from an EMBL/GenBank/DDBJ whole genome shotgun (WGS) entry which is preliminary data.</text>
</comment>
<proteinExistence type="predicted"/>
<dbReference type="InterPro" id="IPR001680">
    <property type="entry name" value="WD40_rpt"/>
</dbReference>
<sequence length="710" mass="81818">MAKRKVNTTENYTLEREVKATTNINNGVKGRHQAVIRNDGSNKLSNARYNDKSESKIKSSVNSDAFKKSDFALLSNGGLNRYLQLENSLINKYKKTESILAESPSISDQDLDEISGAASDIIEFQDEESQEGDQKNDENNVEVDDLNEEIENSEGKERNDYDLLDDHISDVEENEDKSNEQHDIREAQSEGTDLSEEESEKEIQNDKPKKENFENYEHSLNKDQVDDMNVARVTGRAKDLLEIIKLNPVNYNLYDNPPLSYDVYMQLFGRRHMKQVQVQTKELIDEESQTDEIFFEQKSSQFPAELHSTDINHEQGFSATETNPFSLLSFLQKVEKTIVNLIDVESQSESENRRTKLQVPKEWQKICSKLYKLNITNKTKLTEIDRLFTDSQYLYVVKNFSAMKSSTEKSMITLWSHCNASKPSMSLIARSHVECITSNYFAVVAGMVDGTITLWDIREPKHYHKDLNEENIDSSNVRYASFCSAVTAINEHKYAIRSIDHISFDKEEKLSNQIATIDETGLLTVWAIVDTYKNDVSFLDSSEGMFPGSRLRLTKLWTDFVLKDKRLKNNCCVMTMKCERNDEVTFFIGLNIGIVLKYSRFEESTSRYKHPNFESFPVCAISCNPVDSSLFLVGYEDKTICLYSVDEKEPLFIWDSKSSSKLMDLQWLPNHATFFLVLEDNNSITIYDLNESSQKYKVKYQNQNSRYLNL</sequence>
<dbReference type="GO" id="GO:0005868">
    <property type="term" value="C:cytoplasmic dynein complex"/>
    <property type="evidence" value="ECO:0007669"/>
    <property type="project" value="InterPro"/>
</dbReference>
<organism evidence="2 3">
    <name type="scientific">Dinothrombium tinctorium</name>
    <dbReference type="NCBI Taxonomy" id="1965070"/>
    <lineage>
        <taxon>Eukaryota</taxon>
        <taxon>Metazoa</taxon>
        <taxon>Ecdysozoa</taxon>
        <taxon>Arthropoda</taxon>
        <taxon>Chelicerata</taxon>
        <taxon>Arachnida</taxon>
        <taxon>Acari</taxon>
        <taxon>Acariformes</taxon>
        <taxon>Trombidiformes</taxon>
        <taxon>Prostigmata</taxon>
        <taxon>Anystina</taxon>
        <taxon>Parasitengona</taxon>
        <taxon>Trombidioidea</taxon>
        <taxon>Trombidiidae</taxon>
        <taxon>Dinothrombium</taxon>
    </lineage>
</organism>
<keyword evidence="3" id="KW-1185">Reference proteome</keyword>
<dbReference type="GO" id="GO:0045504">
    <property type="term" value="F:dynein heavy chain binding"/>
    <property type="evidence" value="ECO:0007669"/>
    <property type="project" value="InterPro"/>
</dbReference>
<feature type="compositionally biased region" description="Basic and acidic residues" evidence="1">
    <location>
        <begin position="153"/>
        <end position="188"/>
    </location>
</feature>
<dbReference type="SMART" id="SM00320">
    <property type="entry name" value="WD40"/>
    <property type="match status" value="4"/>
</dbReference>
<reference evidence="2 3" key="1">
    <citation type="journal article" date="2018" name="Gigascience">
        <title>Genomes of trombidid mites reveal novel predicted allergens and laterally-transferred genes associated with secondary metabolism.</title>
        <authorList>
            <person name="Dong X."/>
            <person name="Chaisiri K."/>
            <person name="Xia D."/>
            <person name="Armstrong S.D."/>
            <person name="Fang Y."/>
            <person name="Donnelly M.J."/>
            <person name="Kadowaki T."/>
            <person name="McGarry J.W."/>
            <person name="Darby A.C."/>
            <person name="Makepeace B.L."/>
        </authorList>
    </citation>
    <scope>NUCLEOTIDE SEQUENCE [LARGE SCALE GENOMIC DNA]</scope>
    <source>
        <strain evidence="2">UoL-WK</strain>
    </source>
</reference>
<dbReference type="InterPro" id="IPR015943">
    <property type="entry name" value="WD40/YVTN_repeat-like_dom_sf"/>
</dbReference>
<dbReference type="InterPro" id="IPR036322">
    <property type="entry name" value="WD40_repeat_dom_sf"/>
</dbReference>
<dbReference type="Proteomes" id="UP000285301">
    <property type="component" value="Unassembled WGS sequence"/>
</dbReference>
<feature type="compositionally biased region" description="Basic and acidic residues" evidence="1">
    <location>
        <begin position="201"/>
        <end position="215"/>
    </location>
</feature>
<gene>
    <name evidence="2" type="ORF">B4U79_17799</name>
</gene>
<feature type="region of interest" description="Disordered" evidence="1">
    <location>
        <begin position="126"/>
        <end position="215"/>
    </location>
</feature>
<name>A0A3S3S2D5_9ACAR</name>
<evidence type="ECO:0000313" key="3">
    <source>
        <dbReference type="Proteomes" id="UP000285301"/>
    </source>
</evidence>